<keyword evidence="3" id="KW-1185">Reference proteome</keyword>
<protein>
    <submittedName>
        <fullName evidence="2">Anti-sigma factor family protein</fullName>
    </submittedName>
</protein>
<accession>A0ABV7AZH9</accession>
<evidence type="ECO:0000313" key="2">
    <source>
        <dbReference type="EMBL" id="MFC2990602.1"/>
    </source>
</evidence>
<dbReference type="EMBL" id="JBHRSQ010000004">
    <property type="protein sequence ID" value="MFC2990602.1"/>
    <property type="molecule type" value="Genomic_DNA"/>
</dbReference>
<sequence>MNNDDELLTRYVNGKLEGNQRQRVLDALVNDPDLAREAELLQALKQGLQHYENAGEPPIELGLARLKRDIQQEQNVSDTPSPRKRRDLFWKGLAVAACLVVVVQTSLVVFTGSDDTQWELLSGGGASDAAPQLQVAFAPDTTIAQLEALLQPHAAHIIEGPGALGIYSLRLPEDSDAISLRDQLAESALIEEVYLP</sequence>
<feature type="transmembrane region" description="Helical" evidence="1">
    <location>
        <begin position="88"/>
        <end position="110"/>
    </location>
</feature>
<keyword evidence="1" id="KW-1133">Transmembrane helix</keyword>
<evidence type="ECO:0000256" key="1">
    <source>
        <dbReference type="SAM" id="Phobius"/>
    </source>
</evidence>
<evidence type="ECO:0000313" key="3">
    <source>
        <dbReference type="Proteomes" id="UP001595386"/>
    </source>
</evidence>
<keyword evidence="1" id="KW-0472">Membrane</keyword>
<reference evidence="3" key="1">
    <citation type="journal article" date="2019" name="Int. J. Syst. Evol. Microbiol.">
        <title>The Global Catalogue of Microorganisms (GCM) 10K type strain sequencing project: providing services to taxonomists for standard genome sequencing and annotation.</title>
        <authorList>
            <consortium name="The Broad Institute Genomics Platform"/>
            <consortium name="The Broad Institute Genome Sequencing Center for Infectious Disease"/>
            <person name="Wu L."/>
            <person name="Ma J."/>
        </authorList>
    </citation>
    <scope>NUCLEOTIDE SEQUENCE [LARGE SCALE GENOMIC DNA]</scope>
    <source>
        <strain evidence="3">KCTC 52660</strain>
    </source>
</reference>
<comment type="caution">
    <text evidence="2">The sequence shown here is derived from an EMBL/GenBank/DDBJ whole genome shotgun (WGS) entry which is preliminary data.</text>
</comment>
<name>A0ABV7AZH9_9GAMM</name>
<dbReference type="RefSeq" id="WP_379753275.1">
    <property type="nucleotide sequence ID" value="NZ_JBHRSQ010000004.1"/>
</dbReference>
<keyword evidence="1" id="KW-0812">Transmembrane</keyword>
<organism evidence="2 3">
    <name type="scientific">Halomonas tibetensis</name>
    <dbReference type="NCBI Taxonomy" id="2259590"/>
    <lineage>
        <taxon>Bacteria</taxon>
        <taxon>Pseudomonadati</taxon>
        <taxon>Pseudomonadota</taxon>
        <taxon>Gammaproteobacteria</taxon>
        <taxon>Oceanospirillales</taxon>
        <taxon>Halomonadaceae</taxon>
        <taxon>Halomonas</taxon>
    </lineage>
</organism>
<dbReference type="Proteomes" id="UP001595386">
    <property type="component" value="Unassembled WGS sequence"/>
</dbReference>
<gene>
    <name evidence="2" type="ORF">ACFODV_00965</name>
</gene>
<proteinExistence type="predicted"/>